<evidence type="ECO:0000313" key="3">
    <source>
        <dbReference type="Proteomes" id="UP000720508"/>
    </source>
</evidence>
<sequence length="84" mass="8382">MADPVRTVGSGISTGSPVGALRQTSPHSASSEQHSEHTAPARTGQSAMSGSSYAVSQEAQRWVADGGGAALPGRYGGGEAVNSR</sequence>
<name>A0ABS6CGM0_9ACTN</name>
<dbReference type="EMBL" id="JAHLEM010000196">
    <property type="protein sequence ID" value="MBU3866075.1"/>
    <property type="molecule type" value="Genomic_DNA"/>
</dbReference>
<evidence type="ECO:0000313" key="2">
    <source>
        <dbReference type="EMBL" id="MBU3866075.1"/>
    </source>
</evidence>
<evidence type="ECO:0000256" key="1">
    <source>
        <dbReference type="SAM" id="MobiDB-lite"/>
    </source>
</evidence>
<organism evidence="2 3">
    <name type="scientific">Streptomyces niphimycinicus</name>
    <dbReference type="NCBI Taxonomy" id="2842201"/>
    <lineage>
        <taxon>Bacteria</taxon>
        <taxon>Bacillati</taxon>
        <taxon>Actinomycetota</taxon>
        <taxon>Actinomycetes</taxon>
        <taxon>Kitasatosporales</taxon>
        <taxon>Streptomycetaceae</taxon>
        <taxon>Streptomyces</taxon>
    </lineage>
</organism>
<feature type="compositionally biased region" description="Polar residues" evidence="1">
    <location>
        <begin position="10"/>
        <end position="32"/>
    </location>
</feature>
<comment type="caution">
    <text evidence="2">The sequence shown here is derived from an EMBL/GenBank/DDBJ whole genome shotgun (WGS) entry which is preliminary data.</text>
</comment>
<keyword evidence="3" id="KW-1185">Reference proteome</keyword>
<feature type="region of interest" description="Disordered" evidence="1">
    <location>
        <begin position="1"/>
        <end position="59"/>
    </location>
</feature>
<dbReference type="Proteomes" id="UP000720508">
    <property type="component" value="Unassembled WGS sequence"/>
</dbReference>
<reference evidence="2 3" key="1">
    <citation type="submission" date="2021-06" db="EMBL/GenBank/DDBJ databases">
        <authorList>
            <person name="Pan X."/>
        </authorList>
    </citation>
    <scope>NUCLEOTIDE SEQUENCE [LARGE SCALE GENOMIC DNA]</scope>
    <source>
        <strain evidence="2 3">4503</strain>
    </source>
</reference>
<protein>
    <submittedName>
        <fullName evidence="2">Uncharacterized protein</fullName>
    </submittedName>
</protein>
<gene>
    <name evidence="2" type="ORF">KN815_18925</name>
</gene>
<proteinExistence type="predicted"/>
<accession>A0ABS6CGM0</accession>
<feature type="compositionally biased region" description="Polar residues" evidence="1">
    <location>
        <begin position="43"/>
        <end position="59"/>
    </location>
</feature>